<dbReference type="InterPro" id="IPR016181">
    <property type="entry name" value="Acyl_CoA_acyltransferase"/>
</dbReference>
<dbReference type="SUPFAM" id="SSF55729">
    <property type="entry name" value="Acyl-CoA N-acyltransferases (Nat)"/>
    <property type="match status" value="1"/>
</dbReference>
<keyword evidence="1" id="KW-0808">Transferase</keyword>
<evidence type="ECO:0000256" key="1">
    <source>
        <dbReference type="ARBA" id="ARBA00022679"/>
    </source>
</evidence>
<keyword evidence="2" id="KW-0012">Acyltransferase</keyword>
<organism evidence="4 5">
    <name type="scientific">Microbacterium album</name>
    <dbReference type="NCBI Taxonomy" id="2053191"/>
    <lineage>
        <taxon>Bacteria</taxon>
        <taxon>Bacillati</taxon>
        <taxon>Actinomycetota</taxon>
        <taxon>Actinomycetes</taxon>
        <taxon>Micrococcales</taxon>
        <taxon>Microbacteriaceae</taxon>
        <taxon>Microbacterium</taxon>
    </lineage>
</organism>
<dbReference type="CDD" id="cd04301">
    <property type="entry name" value="NAT_SF"/>
    <property type="match status" value="1"/>
</dbReference>
<dbReference type="EMBL" id="BMJY01000004">
    <property type="protein sequence ID" value="GGH41607.1"/>
    <property type="molecule type" value="Genomic_DNA"/>
</dbReference>
<proteinExistence type="predicted"/>
<dbReference type="Proteomes" id="UP000657592">
    <property type="component" value="Unassembled WGS sequence"/>
</dbReference>
<protein>
    <submittedName>
        <fullName evidence="4">N-acetyltransferase</fullName>
    </submittedName>
</protein>
<evidence type="ECO:0000313" key="5">
    <source>
        <dbReference type="Proteomes" id="UP000657592"/>
    </source>
</evidence>
<dbReference type="PROSITE" id="PS51186">
    <property type="entry name" value="GNAT"/>
    <property type="match status" value="1"/>
</dbReference>
<name>A0A917IGI6_9MICO</name>
<keyword evidence="5" id="KW-1185">Reference proteome</keyword>
<dbReference type="PANTHER" id="PTHR43877:SF1">
    <property type="entry name" value="ACETYLTRANSFERASE"/>
    <property type="match status" value="1"/>
</dbReference>
<gene>
    <name evidence="4" type="ORF">GCM10010921_14300</name>
</gene>
<sequence length="168" mass="18744">MTDIRIRRAVPDDADRLSEVHVRTWRIAYRGLIPQAVLDSLDIVARSTRWRTTLENPKARGRTWVAIEGDELIGFSSSGPGRGEEPPSPLELWALYVLPDRHGSGAGKLLADAAIGEVPAFLWVLEGNGRAIRFYEKIGFRFDGATKVEPTWSGGVLLHERRMVRTAI</sequence>
<dbReference type="Gene3D" id="3.40.630.30">
    <property type="match status" value="1"/>
</dbReference>
<dbReference type="GO" id="GO:0016747">
    <property type="term" value="F:acyltransferase activity, transferring groups other than amino-acyl groups"/>
    <property type="evidence" value="ECO:0007669"/>
    <property type="project" value="InterPro"/>
</dbReference>
<feature type="domain" description="N-acetyltransferase" evidence="3">
    <location>
        <begin position="4"/>
        <end position="168"/>
    </location>
</feature>
<dbReference type="Pfam" id="PF00583">
    <property type="entry name" value="Acetyltransf_1"/>
    <property type="match status" value="1"/>
</dbReference>
<dbReference type="InterPro" id="IPR050832">
    <property type="entry name" value="Bact_Acetyltransf"/>
</dbReference>
<dbReference type="PANTHER" id="PTHR43877">
    <property type="entry name" value="AMINOALKYLPHOSPHONATE N-ACETYLTRANSFERASE-RELATED-RELATED"/>
    <property type="match status" value="1"/>
</dbReference>
<comment type="caution">
    <text evidence="4">The sequence shown here is derived from an EMBL/GenBank/DDBJ whole genome shotgun (WGS) entry which is preliminary data.</text>
</comment>
<evidence type="ECO:0000256" key="2">
    <source>
        <dbReference type="ARBA" id="ARBA00023315"/>
    </source>
</evidence>
<evidence type="ECO:0000259" key="3">
    <source>
        <dbReference type="PROSITE" id="PS51186"/>
    </source>
</evidence>
<accession>A0A917IGI6</accession>
<reference evidence="4" key="2">
    <citation type="submission" date="2020-09" db="EMBL/GenBank/DDBJ databases">
        <authorList>
            <person name="Sun Q."/>
            <person name="Zhou Y."/>
        </authorList>
    </citation>
    <scope>NUCLEOTIDE SEQUENCE</scope>
    <source>
        <strain evidence="4">CGMCC 1.15794</strain>
    </source>
</reference>
<dbReference type="RefSeq" id="WP_188755574.1">
    <property type="nucleotide sequence ID" value="NZ_BMJY01000004.1"/>
</dbReference>
<reference evidence="4" key="1">
    <citation type="journal article" date="2014" name="Int. J. Syst. Evol. Microbiol.">
        <title>Complete genome sequence of Corynebacterium casei LMG S-19264T (=DSM 44701T), isolated from a smear-ripened cheese.</title>
        <authorList>
            <consortium name="US DOE Joint Genome Institute (JGI-PGF)"/>
            <person name="Walter F."/>
            <person name="Albersmeier A."/>
            <person name="Kalinowski J."/>
            <person name="Ruckert C."/>
        </authorList>
    </citation>
    <scope>NUCLEOTIDE SEQUENCE</scope>
    <source>
        <strain evidence="4">CGMCC 1.15794</strain>
    </source>
</reference>
<evidence type="ECO:0000313" key="4">
    <source>
        <dbReference type="EMBL" id="GGH41607.1"/>
    </source>
</evidence>
<dbReference type="InterPro" id="IPR000182">
    <property type="entry name" value="GNAT_dom"/>
</dbReference>
<dbReference type="AlphaFoldDB" id="A0A917IGI6"/>